<dbReference type="Proteomes" id="UP001176940">
    <property type="component" value="Unassembled WGS sequence"/>
</dbReference>
<feature type="disulfide bond" evidence="1">
    <location>
        <begin position="109"/>
        <end position="122"/>
    </location>
</feature>
<evidence type="ECO:0000259" key="2">
    <source>
        <dbReference type="PROSITE" id="PS50050"/>
    </source>
</evidence>
<sequence length="238" mass="26725">MTSWGFPASAWGTQIACLCETNSFTYWSPREEMVVAKEEEKARGCERDNNISKFCTVVMQAGAVGGWITVIEGSHVTRQTVSEGAGAEEEESSELQCDDKEYEKNNRCCSLCDPGERLLEDCTELNKTLCIPCSVGEYQEKYNRETSCLLHKECNEQLGFQIISKGTSTQNVDCRCQSGKHCSSEACETCVLNKLPDYLTHNAHYAKRGRIQAKNQMWSHVKTGAILLRLSEFSKLNF</sequence>
<dbReference type="InterPro" id="IPR052135">
    <property type="entry name" value="TNFRSF5"/>
</dbReference>
<dbReference type="EMBL" id="CAUEEQ010042296">
    <property type="protein sequence ID" value="CAJ0956639.1"/>
    <property type="molecule type" value="Genomic_DNA"/>
</dbReference>
<feature type="repeat" description="TNFR-Cys" evidence="1">
    <location>
        <begin position="96"/>
        <end position="130"/>
    </location>
</feature>
<comment type="caution">
    <text evidence="3">The sequence shown here is derived from an EMBL/GenBank/DDBJ whole genome shotgun (WGS) entry which is preliminary data.</text>
</comment>
<reference evidence="3" key="1">
    <citation type="submission" date="2023-07" db="EMBL/GenBank/DDBJ databases">
        <authorList>
            <person name="Stuckert A."/>
        </authorList>
    </citation>
    <scope>NUCLEOTIDE SEQUENCE</scope>
</reference>
<dbReference type="InterPro" id="IPR008063">
    <property type="entry name" value="Fas_rcpt"/>
</dbReference>
<evidence type="ECO:0000313" key="4">
    <source>
        <dbReference type="Proteomes" id="UP001176940"/>
    </source>
</evidence>
<dbReference type="PROSITE" id="PS50050">
    <property type="entry name" value="TNFR_NGFR_2"/>
    <property type="match status" value="1"/>
</dbReference>
<keyword evidence="4" id="KW-1185">Reference proteome</keyword>
<dbReference type="PRINTS" id="PR01680">
    <property type="entry name" value="TNFACTORR6"/>
</dbReference>
<gene>
    <name evidence="3" type="ORF">RIMI_LOCUS15616466</name>
</gene>
<dbReference type="PANTHER" id="PTHR46875">
    <property type="entry name" value="TUMOR NECROSIS FACTOR RECEPTOR SUPERFAMILY MEMBER 5"/>
    <property type="match status" value="1"/>
</dbReference>
<dbReference type="SUPFAM" id="SSF57586">
    <property type="entry name" value="TNF receptor-like"/>
    <property type="match status" value="2"/>
</dbReference>
<keyword evidence="1" id="KW-1015">Disulfide bond</keyword>
<evidence type="ECO:0000256" key="1">
    <source>
        <dbReference type="PROSITE-ProRule" id="PRU00206"/>
    </source>
</evidence>
<protein>
    <recommendedName>
        <fullName evidence="2">TNFR-Cys domain-containing protein</fullName>
    </recommendedName>
</protein>
<feature type="domain" description="TNFR-Cys" evidence="2">
    <location>
        <begin position="96"/>
        <end position="130"/>
    </location>
</feature>
<evidence type="ECO:0000313" key="3">
    <source>
        <dbReference type="EMBL" id="CAJ0956639.1"/>
    </source>
</evidence>
<organism evidence="3 4">
    <name type="scientific">Ranitomeya imitator</name>
    <name type="common">mimic poison frog</name>
    <dbReference type="NCBI Taxonomy" id="111125"/>
    <lineage>
        <taxon>Eukaryota</taxon>
        <taxon>Metazoa</taxon>
        <taxon>Chordata</taxon>
        <taxon>Craniata</taxon>
        <taxon>Vertebrata</taxon>
        <taxon>Euteleostomi</taxon>
        <taxon>Amphibia</taxon>
        <taxon>Batrachia</taxon>
        <taxon>Anura</taxon>
        <taxon>Neobatrachia</taxon>
        <taxon>Hyloidea</taxon>
        <taxon>Dendrobatidae</taxon>
        <taxon>Dendrobatinae</taxon>
        <taxon>Ranitomeya</taxon>
    </lineage>
</organism>
<name>A0ABN9M8R4_9NEOB</name>
<comment type="caution">
    <text evidence="1">Lacks conserved residue(s) required for the propagation of feature annotation.</text>
</comment>
<feature type="disulfide bond" evidence="1">
    <location>
        <begin position="112"/>
        <end position="130"/>
    </location>
</feature>
<dbReference type="PROSITE" id="PS00652">
    <property type="entry name" value="TNFR_NGFR_1"/>
    <property type="match status" value="1"/>
</dbReference>
<dbReference type="InterPro" id="IPR001368">
    <property type="entry name" value="TNFR/NGFR_Cys_rich_reg"/>
</dbReference>
<proteinExistence type="predicted"/>
<dbReference type="PANTHER" id="PTHR46875:SF1">
    <property type="entry name" value="TUMOR NECROSIS FACTOR RECEPTOR SUPERFAMILY MEMBER 5"/>
    <property type="match status" value="1"/>
</dbReference>
<accession>A0ABN9M8R4</accession>
<dbReference type="SMART" id="SM00208">
    <property type="entry name" value="TNFR"/>
    <property type="match status" value="2"/>
</dbReference>
<dbReference type="Gene3D" id="2.10.50.10">
    <property type="entry name" value="Tumor Necrosis Factor Receptor, subunit A, domain 2"/>
    <property type="match status" value="2"/>
</dbReference>